<organism evidence="1 2">
    <name type="scientific">Nitrospira tepida</name>
    <dbReference type="NCBI Taxonomy" id="2973512"/>
    <lineage>
        <taxon>Bacteria</taxon>
        <taxon>Pseudomonadati</taxon>
        <taxon>Nitrospirota</taxon>
        <taxon>Nitrospiria</taxon>
        <taxon>Nitrospirales</taxon>
        <taxon>Nitrospiraceae</taxon>
        <taxon>Nitrospira</taxon>
    </lineage>
</organism>
<dbReference type="Proteomes" id="UP001179121">
    <property type="component" value="Chromosome"/>
</dbReference>
<sequence length="168" mass="18861">MKHSRHWLAYVCETAIEAGELPSWESVPYFCDQLFGERPNPYLLQSARPYEASLTFLQRLYRPIVEAAAKGVEIPASAMLHVFVDVSLTGKSAVLVVYFPGHNQPHRLLLLDAVKTWDLVFEDTAAFNKWAEERAKWVAEALRTAVASSEGNLVGRTMPYRVTSFSGS</sequence>
<dbReference type="KEGG" id="nti:DNFV4_02308"/>
<proteinExistence type="predicted"/>
<gene>
    <name evidence="1" type="ORF">DNFV4_02308</name>
</gene>
<evidence type="ECO:0000313" key="2">
    <source>
        <dbReference type="Proteomes" id="UP001179121"/>
    </source>
</evidence>
<reference evidence="1" key="1">
    <citation type="submission" date="2022-10" db="EMBL/GenBank/DDBJ databases">
        <authorList>
            <person name="Koch H."/>
        </authorList>
    </citation>
    <scope>NUCLEOTIDE SEQUENCE</scope>
    <source>
        <strain evidence="1">DNF</strain>
    </source>
</reference>
<keyword evidence="2" id="KW-1185">Reference proteome</keyword>
<dbReference type="RefSeq" id="WP_289268644.1">
    <property type="nucleotide sequence ID" value="NZ_OX365700.1"/>
</dbReference>
<dbReference type="EMBL" id="OX365700">
    <property type="protein sequence ID" value="CAI4031887.1"/>
    <property type="molecule type" value="Genomic_DNA"/>
</dbReference>
<name>A0AA86MZJ8_9BACT</name>
<evidence type="ECO:0000313" key="1">
    <source>
        <dbReference type="EMBL" id="CAI4031887.1"/>
    </source>
</evidence>
<dbReference type="AlphaFoldDB" id="A0AA86MZJ8"/>
<accession>A0AA86MZJ8</accession>
<protein>
    <submittedName>
        <fullName evidence="1">Uncharacterized protein</fullName>
    </submittedName>
</protein>